<dbReference type="EMBL" id="JAURUD010000001">
    <property type="protein sequence ID" value="MDP9684795.1"/>
    <property type="molecule type" value="Genomic_DNA"/>
</dbReference>
<evidence type="ECO:0000313" key="2">
    <source>
        <dbReference type="EMBL" id="MDP9684795.1"/>
    </source>
</evidence>
<proteinExistence type="predicted"/>
<keyword evidence="3" id="KW-1185">Reference proteome</keyword>
<reference evidence="2 3" key="1">
    <citation type="submission" date="2023-07" db="EMBL/GenBank/DDBJ databases">
        <title>Sequencing the genomes of 1000 actinobacteria strains.</title>
        <authorList>
            <person name="Klenk H.-P."/>
        </authorList>
    </citation>
    <scope>NUCLEOTIDE SEQUENCE [LARGE SCALE GENOMIC DNA]</scope>
    <source>
        <strain evidence="2 3">DSM 40229</strain>
    </source>
</reference>
<dbReference type="SUPFAM" id="SSF53300">
    <property type="entry name" value="vWA-like"/>
    <property type="match status" value="1"/>
</dbReference>
<sequence>MTHRAASWGRPGGLPGGPMATRPVHFTWLLDCSYSMRGDRIAQLNYAIREALPELRAVAAEQPAARLLLRALTFSTTAAWLHRTPVPVEDFTWRDVEVDGMTNLGEALSLAARDLRAPAMPARALKPVLALVTDGVPTDDWRAGLAAVDATPWGREAVRVAIAVGRDADGDVLRAFTGDPAAEPLRAHNGKQLAAAVRWASTTAVRAASQPVADPPEGAAGQPFAPPVLGVDEDDEVW</sequence>
<comment type="caution">
    <text evidence="2">The sequence shown here is derived from an EMBL/GenBank/DDBJ whole genome shotgun (WGS) entry which is preliminary data.</text>
</comment>
<organism evidence="2 3">
    <name type="scientific">Streptomyces griseoviridis</name>
    <dbReference type="NCBI Taxonomy" id="45398"/>
    <lineage>
        <taxon>Bacteria</taxon>
        <taxon>Bacillati</taxon>
        <taxon>Actinomycetota</taxon>
        <taxon>Actinomycetes</taxon>
        <taxon>Kitasatosporales</taxon>
        <taxon>Streptomycetaceae</taxon>
        <taxon>Streptomyces</taxon>
    </lineage>
</organism>
<gene>
    <name evidence="2" type="ORF">J2S47_005297</name>
</gene>
<feature type="region of interest" description="Disordered" evidence="1">
    <location>
        <begin position="207"/>
        <end position="238"/>
    </location>
</feature>
<dbReference type="Gene3D" id="3.40.50.410">
    <property type="entry name" value="von Willebrand factor, type A domain"/>
    <property type="match status" value="1"/>
</dbReference>
<accession>A0ABT9LMP3</accession>
<protein>
    <submittedName>
        <fullName evidence="2">Uncharacterized protein YegL</fullName>
    </submittedName>
</protein>
<evidence type="ECO:0000313" key="3">
    <source>
        <dbReference type="Proteomes" id="UP001231675"/>
    </source>
</evidence>
<evidence type="ECO:0000256" key="1">
    <source>
        <dbReference type="SAM" id="MobiDB-lite"/>
    </source>
</evidence>
<dbReference type="Proteomes" id="UP001231675">
    <property type="component" value="Unassembled WGS sequence"/>
</dbReference>
<name>A0ABT9LMP3_STRGD</name>
<dbReference type="InterPro" id="IPR036465">
    <property type="entry name" value="vWFA_dom_sf"/>
</dbReference>